<name>A0A098BH13_9NOCA</name>
<dbReference type="OrthoDB" id="9796589at2"/>
<dbReference type="RefSeq" id="WP_010594082.1">
    <property type="nucleotide sequence ID" value="NZ_CP024315.1"/>
</dbReference>
<sequence>MSTTVTASPTVRVGDRTAAPVRMTSELLSESGIVLPTGTLALGTVAAELLTPRVPAAHRTGLRWTAIAPVTAVDRIRSEAVVTRVEGTTAERFVRVLDAAGAVREEGTETWQLDSPAATATELDFCTPAWGELLRGSLADDPAFASSLATWDGTVGLRSGDREVHLRIYRGRIVDVTRRTPHGATFTFVAPDHLWVDLVLGARDDFMRRAIGGEFSATGDGYEYLRLTKPLNLIIGHARAVARKARS</sequence>
<gene>
    <name evidence="1" type="ORF">RHRU231_190020</name>
</gene>
<protein>
    <submittedName>
        <fullName evidence="1">Uncharacterized protein</fullName>
    </submittedName>
</protein>
<dbReference type="InterPro" id="IPR036527">
    <property type="entry name" value="SCP2_sterol-bd_dom_sf"/>
</dbReference>
<evidence type="ECO:0000313" key="1">
    <source>
        <dbReference type="EMBL" id="CDZ86996.1"/>
    </source>
</evidence>
<dbReference type="EMBL" id="CCSD01000027">
    <property type="protein sequence ID" value="CDZ86996.1"/>
    <property type="molecule type" value="Genomic_DNA"/>
</dbReference>
<proteinExistence type="predicted"/>
<dbReference type="KEGG" id="rrz:CS378_14620"/>
<dbReference type="SUPFAM" id="SSF55718">
    <property type="entry name" value="SCP-like"/>
    <property type="match status" value="1"/>
</dbReference>
<dbReference type="eggNOG" id="ENOG5032ZP6">
    <property type="taxonomic scope" value="Bacteria"/>
</dbReference>
<dbReference type="Gene3D" id="3.30.1050.10">
    <property type="entry name" value="SCP2 sterol-binding domain"/>
    <property type="match status" value="1"/>
</dbReference>
<accession>A0A098BH13</accession>
<organism evidence="1 2">
    <name type="scientific">Rhodococcus ruber</name>
    <dbReference type="NCBI Taxonomy" id="1830"/>
    <lineage>
        <taxon>Bacteria</taxon>
        <taxon>Bacillati</taxon>
        <taxon>Actinomycetota</taxon>
        <taxon>Actinomycetes</taxon>
        <taxon>Mycobacteriales</taxon>
        <taxon>Nocardiaceae</taxon>
        <taxon>Rhodococcus</taxon>
    </lineage>
</organism>
<dbReference type="Proteomes" id="UP000042997">
    <property type="component" value="Unassembled WGS sequence"/>
</dbReference>
<evidence type="ECO:0000313" key="2">
    <source>
        <dbReference type="Proteomes" id="UP000042997"/>
    </source>
</evidence>
<reference evidence="1 2" key="1">
    <citation type="journal article" date="2014" name="Genome Announc.">
        <title>Draft Genome Sequence of Propane- and Butane-Oxidizing Actinobacterium Rhodococcus ruber IEGM 231.</title>
        <authorList>
            <person name="Ivshina I.B."/>
            <person name="Kuyukina M.S."/>
            <person name="Krivoruchko A.V."/>
            <person name="Barbe V."/>
            <person name="Fischer C."/>
        </authorList>
    </citation>
    <scope>NUCLEOTIDE SEQUENCE [LARGE SCALE GENOMIC DNA]</scope>
</reference>
<dbReference type="AlphaFoldDB" id="A0A098BH13"/>